<evidence type="ECO:0000256" key="5">
    <source>
        <dbReference type="SAM" id="MobiDB-lite"/>
    </source>
</evidence>
<dbReference type="CDD" id="cd05244">
    <property type="entry name" value="BVR-B_like_SDR_a"/>
    <property type="match status" value="1"/>
</dbReference>
<accession>A0A6A4V590</accession>
<comment type="similarity">
    <text evidence="1 4">Belongs to the SMG8 family.</text>
</comment>
<dbReference type="Gene3D" id="3.40.50.720">
    <property type="entry name" value="NAD(P)-binding Rossmann-like Domain"/>
    <property type="match status" value="1"/>
</dbReference>
<evidence type="ECO:0000313" key="7">
    <source>
        <dbReference type="EMBL" id="KAF0288845.1"/>
    </source>
</evidence>
<sequence length="567" mass="62043">MKLAVLGATGQTGQHLVSLALGQGHSVTAVVRNPDKLQQKHDNLSVVKASIFSAEELTEAFRGHDAVLSALGFSRSDNPVTGYTESMKAAVAAMRASGVKRLVVMTSFYTDIVSGSNGGFLVNWILIPLIKRVLMNMREMEQYLESEAGDLDWTVVRPGGLSNRTLLDQTPVQEEGGMFVSEPGVAMSIPRANVANFMLSQLQDSPTLYPQLLSAMAVFRSHARGPCCAQYLARLEEECGRLWRQGRQICEALSLTGNPCINPVHRLPGQPEDEDDLEHRRPEMDHCSGVRYLSTCNCGRRQRQRDDPFTVRRANYEFYAALAESCCGGLQQHEFPVFRPGANKARAAVVSAADGGSEVAERTAPDPDNATISPTFGLGLSQGEAEEAERSGGPTSSPSDISVTVKQESRRAPEVLPSTEEYLDGMVTTTTPRHLLPEYPSFSLVCLGQSSLYSHAAGLQGFLQGSNYLLPWELRMKTEKLDTRKGYIKKKETYDIYAKIFIGFEYECPRGHRFMLSAPDRVMKVAAAAQVKDSAATVATSDMPLYFNCPCRSGRGGRGERAGQGRI</sequence>
<keyword evidence="8" id="KW-1185">Reference proteome</keyword>
<proteinExistence type="inferred from homology"/>
<evidence type="ECO:0000313" key="8">
    <source>
        <dbReference type="Proteomes" id="UP000440578"/>
    </source>
</evidence>
<dbReference type="PANTHER" id="PTHR13091">
    <property type="entry name" value="AMPLIFIED IN BREAST CANCER 2-RELATED"/>
    <property type="match status" value="1"/>
</dbReference>
<evidence type="ECO:0000256" key="4">
    <source>
        <dbReference type="RuleBase" id="RU367133"/>
    </source>
</evidence>
<dbReference type="InterPro" id="IPR016040">
    <property type="entry name" value="NAD(P)-bd_dom"/>
</dbReference>
<organism evidence="7 8">
    <name type="scientific">Amphibalanus amphitrite</name>
    <name type="common">Striped barnacle</name>
    <name type="synonym">Balanus amphitrite</name>
    <dbReference type="NCBI Taxonomy" id="1232801"/>
    <lineage>
        <taxon>Eukaryota</taxon>
        <taxon>Metazoa</taxon>
        <taxon>Ecdysozoa</taxon>
        <taxon>Arthropoda</taxon>
        <taxon>Crustacea</taxon>
        <taxon>Multicrustacea</taxon>
        <taxon>Cirripedia</taxon>
        <taxon>Thoracica</taxon>
        <taxon>Thoracicalcarea</taxon>
        <taxon>Balanomorpha</taxon>
        <taxon>Balanoidea</taxon>
        <taxon>Balanidae</taxon>
        <taxon>Amphibalaninae</taxon>
        <taxon>Amphibalanus</taxon>
    </lineage>
</organism>
<reference evidence="7 8" key="1">
    <citation type="submission" date="2019-07" db="EMBL/GenBank/DDBJ databases">
        <title>Draft genome assembly of a fouling barnacle, Amphibalanus amphitrite (Darwin, 1854): The first reference genome for Thecostraca.</title>
        <authorList>
            <person name="Kim W."/>
        </authorList>
    </citation>
    <scope>NUCLEOTIDE SEQUENCE [LARGE SCALE GENOMIC DNA]</scope>
    <source>
        <strain evidence="7">SNU_AA5</strain>
        <tissue evidence="7">Soma without cirri and trophi</tissue>
    </source>
</reference>
<name>A0A6A4V590_AMPAM</name>
<dbReference type="PANTHER" id="PTHR13091:SF0">
    <property type="entry name" value="NONSENSE-MEDIATED MRNA DECAY FACTOR SMG8"/>
    <property type="match status" value="1"/>
</dbReference>
<evidence type="ECO:0000259" key="6">
    <source>
        <dbReference type="Pfam" id="PF13460"/>
    </source>
</evidence>
<gene>
    <name evidence="7" type="ORF">FJT64_001375</name>
</gene>
<comment type="caution">
    <text evidence="7">The sequence shown here is derived from an EMBL/GenBank/DDBJ whole genome shotgun (WGS) entry which is preliminary data.</text>
</comment>
<comment type="function">
    <text evidence="4">Involved in nonsense-mediated decay (NMD) of mRNAs containing premature stop codons.</text>
</comment>
<dbReference type="GO" id="GO:0000184">
    <property type="term" value="P:nuclear-transcribed mRNA catabolic process, nonsense-mediated decay"/>
    <property type="evidence" value="ECO:0007669"/>
    <property type="project" value="UniProtKB-UniRule"/>
</dbReference>
<dbReference type="InterPro" id="IPR036291">
    <property type="entry name" value="NAD(P)-bd_dom_sf"/>
</dbReference>
<evidence type="ECO:0000256" key="3">
    <source>
        <dbReference type="ARBA" id="ARBA00029509"/>
    </source>
</evidence>
<dbReference type="Pfam" id="PF13460">
    <property type="entry name" value="NAD_binding_10"/>
    <property type="match status" value="1"/>
</dbReference>
<dbReference type="SUPFAM" id="SSF51735">
    <property type="entry name" value="NAD(P)-binding Rossmann-fold domains"/>
    <property type="match status" value="1"/>
</dbReference>
<dbReference type="AlphaFoldDB" id="A0A6A4V590"/>
<dbReference type="InterPro" id="IPR019354">
    <property type="entry name" value="SMG8-like"/>
</dbReference>
<feature type="region of interest" description="Disordered" evidence="5">
    <location>
        <begin position="356"/>
        <end position="413"/>
    </location>
</feature>
<dbReference type="Proteomes" id="UP000440578">
    <property type="component" value="Unassembled WGS sequence"/>
</dbReference>
<dbReference type="GO" id="GO:0003824">
    <property type="term" value="F:catalytic activity"/>
    <property type="evidence" value="ECO:0007669"/>
    <property type="project" value="UniProtKB-ARBA"/>
</dbReference>
<dbReference type="OrthoDB" id="63589at2759"/>
<dbReference type="EMBL" id="VIIS01002075">
    <property type="protein sequence ID" value="KAF0288845.1"/>
    <property type="molecule type" value="Genomic_DNA"/>
</dbReference>
<evidence type="ECO:0000256" key="1">
    <source>
        <dbReference type="ARBA" id="ARBA00006443"/>
    </source>
</evidence>
<evidence type="ECO:0000256" key="2">
    <source>
        <dbReference type="ARBA" id="ARBA00023161"/>
    </source>
</evidence>
<feature type="domain" description="NAD(P)-binding" evidence="6">
    <location>
        <begin position="7"/>
        <end position="204"/>
    </location>
</feature>
<feature type="compositionally biased region" description="Polar residues" evidence="5">
    <location>
        <begin position="393"/>
        <end position="406"/>
    </location>
</feature>
<dbReference type="Pfam" id="PF10220">
    <property type="entry name" value="Smg8_Smg9"/>
    <property type="match status" value="2"/>
</dbReference>
<protein>
    <recommendedName>
        <fullName evidence="3 4">Nonsense-mediated mRNA decay factor SMG8</fullName>
    </recommendedName>
</protein>
<keyword evidence="2 4" id="KW-0866">Nonsense-mediated mRNA decay</keyword>